<keyword evidence="3" id="KW-1185">Reference proteome</keyword>
<dbReference type="WormBase" id="Bm664">
    <property type="protein sequence ID" value="BM32937"/>
    <property type="gene ID" value="WBGene00220925"/>
</dbReference>
<dbReference type="GeneID" id="66060040"/>
<evidence type="ECO:0000313" key="1">
    <source>
        <dbReference type="EMBL" id="CDQ00032.1"/>
    </source>
</evidence>
<sequence length="35" mass="4240">MIEINKIRAQERFGTWKLQIYLLTEDSCLAKYCFN</sequence>
<reference evidence="1" key="2">
    <citation type="submission" date="2012-12" db="EMBL/GenBank/DDBJ databases">
        <authorList>
            <person name="Gao Y.W."/>
            <person name="Fan S.T."/>
            <person name="Sun H.T."/>
            <person name="Wang Z."/>
            <person name="Gao X.L."/>
            <person name="Li Y.G."/>
            <person name="Wang T.C."/>
            <person name="Zhang K."/>
            <person name="Xu W.W."/>
            <person name="Yu Z.J."/>
            <person name="Xia X.Z."/>
        </authorList>
    </citation>
    <scope>NUCLEOTIDE SEQUENCE</scope>
    <source>
        <strain evidence="1">FR3</strain>
    </source>
</reference>
<gene>
    <name evidence="1 4 5" type="ORF">Bm664</name>
    <name evidence="2" type="ORF">BM_BM664</name>
    <name evidence="1" type="ORF">BM_Bm664</name>
</gene>
<dbReference type="AlphaFoldDB" id="A0A0K0JP09"/>
<reference evidence="1 3" key="1">
    <citation type="journal article" date="2007" name="Science">
        <title>Draft genome of the filarial nematode parasite Brugia malayi.</title>
        <authorList>
            <person name="Ghedin E."/>
            <person name="Wang S."/>
            <person name="Spiro D."/>
            <person name="Caler E."/>
            <person name="Zhao Q."/>
            <person name="Crabtree J."/>
            <person name="Allen J.E."/>
            <person name="Delcher A.L."/>
            <person name="Guiliano D.B."/>
            <person name="Miranda-Saavedra D."/>
            <person name="Angiuoli S.V."/>
            <person name="Creasy T."/>
            <person name="Amedeo P."/>
            <person name="Haas B."/>
            <person name="El-Sayed N.M."/>
            <person name="Wortman J.R."/>
            <person name="Feldblyum T."/>
            <person name="Tallon L."/>
            <person name="Schatz M."/>
            <person name="Shumway M."/>
            <person name="Koo H."/>
            <person name="Salzberg S.L."/>
            <person name="Schobel S."/>
            <person name="Pertea M."/>
            <person name="Pop M."/>
            <person name="White O."/>
            <person name="Barton G.J."/>
            <person name="Carlow C.K."/>
            <person name="Crawford M.J."/>
            <person name="Daub J."/>
            <person name="Dimmic M.W."/>
            <person name="Estes C.F."/>
            <person name="Foster J.M."/>
            <person name="Ganatra M."/>
            <person name="Gregory W.F."/>
            <person name="Johnson N.M."/>
            <person name="Jin J."/>
            <person name="Komuniecki R."/>
            <person name="Korf I."/>
            <person name="Kumar S."/>
            <person name="Laney S."/>
            <person name="Li B.W."/>
            <person name="Li W."/>
            <person name="Lindblom T.H."/>
            <person name="Lustigman S."/>
            <person name="Ma D."/>
            <person name="Maina C.V."/>
            <person name="Martin D.M."/>
            <person name="McCarter J.P."/>
            <person name="McReynolds L."/>
            <person name="Mitreva M."/>
            <person name="Nutman T.B."/>
            <person name="Parkinson J."/>
            <person name="Peregrin-Alvarez J.M."/>
            <person name="Poole C."/>
            <person name="Ren Q."/>
            <person name="Saunders L."/>
            <person name="Sluder A.E."/>
            <person name="Smith K."/>
            <person name="Stanke M."/>
            <person name="Unnasch T.R."/>
            <person name="Ware J."/>
            <person name="Wei A.D."/>
            <person name="Weil G."/>
            <person name="Williams D.J."/>
            <person name="Zhang Y."/>
            <person name="Williams S.A."/>
            <person name="Fraser-Liggett C."/>
            <person name="Slatko B."/>
            <person name="Blaxter M.L."/>
            <person name="Scott A.L."/>
        </authorList>
    </citation>
    <scope>NUCLEOTIDE SEQUENCE</scope>
    <source>
        <strain evidence="1 3">FR3</strain>
    </source>
</reference>
<organism evidence="3 4">
    <name type="scientific">Brugia malayi</name>
    <name type="common">Filarial nematode worm</name>
    <dbReference type="NCBI Taxonomy" id="6279"/>
    <lineage>
        <taxon>Eukaryota</taxon>
        <taxon>Metazoa</taxon>
        <taxon>Ecdysozoa</taxon>
        <taxon>Nematoda</taxon>
        <taxon>Chromadorea</taxon>
        <taxon>Rhabditida</taxon>
        <taxon>Spirurina</taxon>
        <taxon>Spiruromorpha</taxon>
        <taxon>Filarioidea</taxon>
        <taxon>Onchocercidae</taxon>
        <taxon>Brugia</taxon>
    </lineage>
</organism>
<reference evidence="4" key="4">
    <citation type="submission" date="2019-12" db="UniProtKB">
        <authorList>
            <consortium name="WormBaseParasite"/>
        </authorList>
    </citation>
    <scope>IDENTIFICATION</scope>
</reference>
<dbReference type="WBParaSite" id="Bm664.1">
    <property type="protein sequence ID" value="Bm664.1"/>
    <property type="gene ID" value="WBGene00220925"/>
</dbReference>
<evidence type="ECO:0000313" key="3">
    <source>
        <dbReference type="Proteomes" id="UP000006672"/>
    </source>
</evidence>
<name>A0A0K0JP09_BRUMA</name>
<evidence type="ECO:0000313" key="5">
    <source>
        <dbReference type="WormBase" id="Bm664"/>
    </source>
</evidence>
<dbReference type="CTD" id="66060040"/>
<accession>A0A4E9F416</accession>
<evidence type="ECO:0000313" key="2">
    <source>
        <dbReference type="EMBL" id="VIO91542.1"/>
    </source>
</evidence>
<dbReference type="RefSeq" id="XP_042933011.1">
    <property type="nucleotide sequence ID" value="XM_043077077.1"/>
</dbReference>
<dbReference type="EMBL" id="LN857010">
    <property type="protein sequence ID" value="CDQ00032.1"/>
    <property type="molecule type" value="Genomic_DNA"/>
</dbReference>
<proteinExistence type="predicted"/>
<reference evidence="2" key="3">
    <citation type="submission" date="2019-04" db="EMBL/GenBank/DDBJ databases">
        <authorList>
            <person name="Howe K."/>
            <person name="Paulini M."/>
            <person name="Williams G."/>
        </authorList>
    </citation>
    <scope>NUCLEOTIDE SEQUENCE [LARGE SCALE GENOMIC DNA]</scope>
    <source>
        <strain evidence="2">FR3</strain>
    </source>
</reference>
<dbReference type="EMBL" id="CAAKNF010000192">
    <property type="protein sequence ID" value="VIO91542.1"/>
    <property type="molecule type" value="Genomic_DNA"/>
</dbReference>
<evidence type="ECO:0000313" key="4">
    <source>
        <dbReference type="WBParaSite" id="Bm664.1"/>
    </source>
</evidence>
<accession>A0A0K0JP09</accession>
<protein>
    <submittedName>
        <fullName evidence="1 4">Bm664</fullName>
    </submittedName>
</protein>
<dbReference type="Proteomes" id="UP000006672">
    <property type="component" value="Unassembled WGS sequence"/>
</dbReference>
<dbReference type="KEGG" id="bmy:BM_BM664"/>